<reference evidence="1" key="1">
    <citation type="submission" date="2021-06" db="EMBL/GenBank/DDBJ databases">
        <authorList>
            <person name="Hodson N. C."/>
            <person name="Mongue J. A."/>
            <person name="Jaron S. K."/>
        </authorList>
    </citation>
    <scope>NUCLEOTIDE SEQUENCE</scope>
</reference>
<organism evidence="1 2">
    <name type="scientific">Allacma fusca</name>
    <dbReference type="NCBI Taxonomy" id="39272"/>
    <lineage>
        <taxon>Eukaryota</taxon>
        <taxon>Metazoa</taxon>
        <taxon>Ecdysozoa</taxon>
        <taxon>Arthropoda</taxon>
        <taxon>Hexapoda</taxon>
        <taxon>Collembola</taxon>
        <taxon>Symphypleona</taxon>
        <taxon>Sminthuridae</taxon>
        <taxon>Allacma</taxon>
    </lineage>
</organism>
<keyword evidence="2" id="KW-1185">Reference proteome</keyword>
<evidence type="ECO:0000313" key="1">
    <source>
        <dbReference type="EMBL" id="CAG7720077.1"/>
    </source>
</evidence>
<dbReference type="Proteomes" id="UP000708208">
    <property type="component" value="Unassembled WGS sequence"/>
</dbReference>
<name>A0A8J2NVI4_9HEXA</name>
<proteinExistence type="predicted"/>
<sequence>MVAITWLFALKAEAIFNPVGFASGLNVVSADLEPSTREQVTKHIIVGEALTRHLCGQFCKKHLKGHYIRVKLCGMQVLAEAENWRKERSRHNCTKSPAEPNTKVMGKLSFTIRAQIGVEPVWVPGFRDYNLRGWWLTISIAKAITIKNQRRQQNNSVSHHVGNENFTFHDNASTTNGAGWNVGWKVKCR</sequence>
<comment type="caution">
    <text evidence="1">The sequence shown here is derived from an EMBL/GenBank/DDBJ whole genome shotgun (WGS) entry which is preliminary data.</text>
</comment>
<gene>
    <name evidence="1" type="ORF">AFUS01_LOCUS9366</name>
</gene>
<dbReference type="EMBL" id="CAJVCH010067103">
    <property type="protein sequence ID" value="CAG7720077.1"/>
    <property type="molecule type" value="Genomic_DNA"/>
</dbReference>
<evidence type="ECO:0000313" key="2">
    <source>
        <dbReference type="Proteomes" id="UP000708208"/>
    </source>
</evidence>
<protein>
    <submittedName>
        <fullName evidence="1">Uncharacterized protein</fullName>
    </submittedName>
</protein>
<dbReference type="AlphaFoldDB" id="A0A8J2NVI4"/>
<accession>A0A8J2NVI4</accession>